<evidence type="ECO:0000256" key="1">
    <source>
        <dbReference type="SAM" id="Phobius"/>
    </source>
</evidence>
<keyword evidence="1" id="KW-0472">Membrane</keyword>
<dbReference type="InterPro" id="IPR007445">
    <property type="entry name" value="PilO"/>
</dbReference>
<dbReference type="AlphaFoldDB" id="A0A975YMW2"/>
<feature type="transmembrane region" description="Helical" evidence="1">
    <location>
        <begin position="21"/>
        <end position="40"/>
    </location>
</feature>
<keyword evidence="1" id="KW-1133">Transmembrane helix</keyword>
<dbReference type="Proteomes" id="UP000694232">
    <property type="component" value="Chromosome 1"/>
</dbReference>
<proteinExistence type="predicted"/>
<accession>A0A975YMW2</accession>
<dbReference type="KEGG" id="vos:KNV97_17020"/>
<dbReference type="GO" id="GO:0043107">
    <property type="term" value="P:type IV pilus-dependent motility"/>
    <property type="evidence" value="ECO:0007669"/>
    <property type="project" value="InterPro"/>
</dbReference>
<gene>
    <name evidence="2" type="primary">pilO</name>
    <name evidence="2" type="ORF">KNV97_17020</name>
</gene>
<protein>
    <submittedName>
        <fullName evidence="2">Type 4a pilus biogenesis protein PilO</fullName>
    </submittedName>
</protein>
<reference evidence="2" key="1">
    <citation type="submission" date="2021-06" db="EMBL/GenBank/DDBJ databases">
        <title>Vibrio nov. sp., novel gut bacterium isolated from Yellow Sea oyster.</title>
        <authorList>
            <person name="Muhammad N."/>
            <person name="Nguyen T.H."/>
            <person name="Lee Y.-J."/>
            <person name="Ko J."/>
            <person name="Kim S.-G."/>
        </authorList>
    </citation>
    <scope>NUCLEOTIDE SEQUENCE</scope>
    <source>
        <strain evidence="2">OG9-811</strain>
    </source>
</reference>
<dbReference type="Pfam" id="PF04350">
    <property type="entry name" value="PilO"/>
    <property type="match status" value="1"/>
</dbReference>
<keyword evidence="1" id="KW-0812">Transmembrane</keyword>
<evidence type="ECO:0000313" key="2">
    <source>
        <dbReference type="EMBL" id="QXO17118.1"/>
    </source>
</evidence>
<dbReference type="InterPro" id="IPR014717">
    <property type="entry name" value="Transl_elong_EF1B/ribsomal_bS6"/>
</dbReference>
<evidence type="ECO:0000313" key="3">
    <source>
        <dbReference type="Proteomes" id="UP000694232"/>
    </source>
</evidence>
<name>A0A975YMW2_9VIBR</name>
<keyword evidence="3" id="KW-1185">Reference proteome</keyword>
<dbReference type="RefSeq" id="WP_136487618.1">
    <property type="nucleotide sequence ID" value="NZ_CP076643.1"/>
</dbReference>
<dbReference type="GO" id="GO:0043683">
    <property type="term" value="P:type IV pilus assembly"/>
    <property type="evidence" value="ECO:0007669"/>
    <property type="project" value="InterPro"/>
</dbReference>
<dbReference type="Gene3D" id="3.30.70.60">
    <property type="match status" value="1"/>
</dbReference>
<dbReference type="EMBL" id="CP076643">
    <property type="protein sequence ID" value="QXO17118.1"/>
    <property type="molecule type" value="Genomic_DNA"/>
</dbReference>
<organism evidence="2 3">
    <name type="scientific">Vibrio ostreae</name>
    <dbReference type="NCBI Taxonomy" id="2841925"/>
    <lineage>
        <taxon>Bacteria</taxon>
        <taxon>Pseudomonadati</taxon>
        <taxon>Pseudomonadota</taxon>
        <taxon>Gammaproteobacteria</taxon>
        <taxon>Vibrionales</taxon>
        <taxon>Vibrionaceae</taxon>
        <taxon>Vibrio</taxon>
    </lineage>
</organism>
<sequence>MKQRWIAWNEAFAVRSAREKWLIAVCGLVAVALLLQTWLLDPVLARYQQQRSQLASLNAANGSKVMTIQQFEVALSKNPDADVDKQLASLQAQSQELSMTLAELTSTLVSPTQMAQLLQSVLERSSKLKLISLTSLPAEPMKTGQPQQEQESSTYYVHPVRLELTGSYFAIRDYLLALESLPVKYYWRSFHYAVEEYPQARLIVQVYTLGSRQEFIGG</sequence>